<evidence type="ECO:0000256" key="1">
    <source>
        <dbReference type="ARBA" id="ARBA00004651"/>
    </source>
</evidence>
<proteinExistence type="inferred from homology"/>
<evidence type="ECO:0000256" key="4">
    <source>
        <dbReference type="ARBA" id="ARBA00022692"/>
    </source>
</evidence>
<dbReference type="PANTHER" id="PTHR42775:SF1">
    <property type="entry name" value="PERMEASE RV2963-RELATED"/>
    <property type="match status" value="1"/>
</dbReference>
<dbReference type="Pfam" id="PF03773">
    <property type="entry name" value="ArsP_1"/>
    <property type="match status" value="1"/>
</dbReference>
<protein>
    <recommendedName>
        <fullName evidence="9">Permease</fullName>
    </recommendedName>
</protein>
<reference evidence="8" key="1">
    <citation type="journal article" date="2020" name="mSystems">
        <title>Genome- and Community-Level Interaction Insights into Carbon Utilization and Element Cycling Functions of Hydrothermarchaeota in Hydrothermal Sediment.</title>
        <authorList>
            <person name="Zhou Z."/>
            <person name="Liu Y."/>
            <person name="Xu W."/>
            <person name="Pan J."/>
            <person name="Luo Z.H."/>
            <person name="Li M."/>
        </authorList>
    </citation>
    <scope>NUCLEOTIDE SEQUENCE [LARGE SCALE GENOMIC DNA]</scope>
    <source>
        <strain evidence="8">SpSt-1105</strain>
    </source>
</reference>
<dbReference type="EMBL" id="DRYQ01000094">
    <property type="protein sequence ID" value="HHQ51023.1"/>
    <property type="molecule type" value="Genomic_DNA"/>
</dbReference>
<keyword evidence="3" id="KW-1003">Cell membrane</keyword>
<dbReference type="AlphaFoldDB" id="A0A7J3ZA13"/>
<dbReference type="GO" id="GO:0005886">
    <property type="term" value="C:plasma membrane"/>
    <property type="evidence" value="ECO:0007669"/>
    <property type="project" value="UniProtKB-SubCell"/>
</dbReference>
<comment type="subcellular location">
    <subcellularLocation>
        <location evidence="1">Cell membrane</location>
        <topology evidence="1">Multi-pass membrane protein</topology>
    </subcellularLocation>
</comment>
<evidence type="ECO:0000256" key="7">
    <source>
        <dbReference type="SAM" id="Phobius"/>
    </source>
</evidence>
<organism evidence="8">
    <name type="scientific">Ignisphaera aggregans</name>
    <dbReference type="NCBI Taxonomy" id="334771"/>
    <lineage>
        <taxon>Archaea</taxon>
        <taxon>Thermoproteota</taxon>
        <taxon>Thermoprotei</taxon>
        <taxon>Desulfurococcales</taxon>
        <taxon>Desulfurococcaceae</taxon>
        <taxon>Ignisphaera</taxon>
    </lineage>
</organism>
<evidence type="ECO:0000313" key="8">
    <source>
        <dbReference type="EMBL" id="HHQ51023.1"/>
    </source>
</evidence>
<dbReference type="InterPro" id="IPR005524">
    <property type="entry name" value="DUF318"/>
</dbReference>
<evidence type="ECO:0000256" key="6">
    <source>
        <dbReference type="ARBA" id="ARBA00023136"/>
    </source>
</evidence>
<evidence type="ECO:0008006" key="9">
    <source>
        <dbReference type="Google" id="ProtNLM"/>
    </source>
</evidence>
<evidence type="ECO:0000256" key="2">
    <source>
        <dbReference type="ARBA" id="ARBA00006386"/>
    </source>
</evidence>
<keyword evidence="4 7" id="KW-0812">Transmembrane</keyword>
<name>A0A7J3ZA13_9CREN</name>
<sequence>MVRLVTAMLIAIFVGYIVSRTSWARDLENQYRSRGVGRAQIIEERRSLCDRLWASFKLSGYLVRMILPYVLLGVAIVSYIHAYLPSEAVSSYLSGYLGIALGAVIGVPMYTPTLVEVVLVDALKHLGMSPSSALAFLIGGPMTSIPSMMGVSRIVGWKMVLLYATLAVVGAVMAGLAYYSILGDVW</sequence>
<comment type="caution">
    <text evidence="8">The sequence shown here is derived from an EMBL/GenBank/DDBJ whole genome shotgun (WGS) entry which is preliminary data.</text>
</comment>
<keyword evidence="5 7" id="KW-1133">Transmembrane helix</keyword>
<feature type="transmembrane region" description="Helical" evidence="7">
    <location>
        <begin position="61"/>
        <end position="80"/>
    </location>
</feature>
<evidence type="ECO:0000256" key="3">
    <source>
        <dbReference type="ARBA" id="ARBA00022475"/>
    </source>
</evidence>
<dbReference type="InterPro" id="IPR053166">
    <property type="entry name" value="UPF0718_permease"/>
</dbReference>
<feature type="transmembrane region" description="Helical" evidence="7">
    <location>
        <begin position="131"/>
        <end position="148"/>
    </location>
</feature>
<evidence type="ECO:0000256" key="5">
    <source>
        <dbReference type="ARBA" id="ARBA00022989"/>
    </source>
</evidence>
<feature type="transmembrane region" description="Helical" evidence="7">
    <location>
        <begin position="160"/>
        <end position="181"/>
    </location>
</feature>
<dbReference type="PANTHER" id="PTHR42775">
    <property type="entry name" value="PERMEASE RV2963-RELATED"/>
    <property type="match status" value="1"/>
</dbReference>
<gene>
    <name evidence="8" type="ORF">ENM66_06720</name>
</gene>
<accession>A0A7J3ZA13</accession>
<keyword evidence="6 7" id="KW-0472">Membrane</keyword>
<feature type="transmembrane region" description="Helical" evidence="7">
    <location>
        <begin position="92"/>
        <end position="111"/>
    </location>
</feature>
<comment type="similarity">
    <text evidence="2">Belongs to the UPF0718 family.</text>
</comment>